<dbReference type="KEGG" id="wma:WM2015_448"/>
<evidence type="ECO:0000256" key="2">
    <source>
        <dbReference type="ARBA" id="ARBA00022490"/>
    </source>
</evidence>
<keyword evidence="2 5" id="KW-0963">Cytoplasm</keyword>
<evidence type="ECO:0000313" key="6">
    <source>
        <dbReference type="EMBL" id="AKS40830.1"/>
    </source>
</evidence>
<dbReference type="AlphaFoldDB" id="A0A0K0XT45"/>
<accession>A0A0K0XT45</accession>
<comment type="caution">
    <text evidence="5">Lacks conserved residue(s) required for the propagation of feature annotation.</text>
</comment>
<proteinExistence type="inferred from homology"/>
<dbReference type="InterPro" id="IPR043690">
    <property type="entry name" value="RimI"/>
</dbReference>
<dbReference type="Pfam" id="PF00583">
    <property type="entry name" value="Acetyltransf_1"/>
    <property type="match status" value="1"/>
</dbReference>
<dbReference type="OrthoDB" id="9796919at2"/>
<dbReference type="GO" id="GO:0005737">
    <property type="term" value="C:cytoplasm"/>
    <property type="evidence" value="ECO:0007669"/>
    <property type="project" value="UniProtKB-SubCell"/>
</dbReference>
<dbReference type="SUPFAM" id="SSF55729">
    <property type="entry name" value="Acyl-CoA N-acyltransferases (Nat)"/>
    <property type="match status" value="1"/>
</dbReference>
<dbReference type="PATRIC" id="fig|1579979.3.peg.451"/>
<dbReference type="STRING" id="1579979.WM2015_448"/>
<dbReference type="PANTHER" id="PTHR43420">
    <property type="entry name" value="ACETYLTRANSFERASE"/>
    <property type="match status" value="1"/>
</dbReference>
<dbReference type="EMBL" id="CP012154">
    <property type="protein sequence ID" value="AKS40830.1"/>
    <property type="molecule type" value="Genomic_DNA"/>
</dbReference>
<dbReference type="Gene3D" id="3.40.630.30">
    <property type="match status" value="1"/>
</dbReference>
<dbReference type="RefSeq" id="WP_049724508.1">
    <property type="nucleotide sequence ID" value="NZ_CP012154.1"/>
</dbReference>
<comment type="subcellular location">
    <subcellularLocation>
        <location evidence="5">Cytoplasm</location>
    </subcellularLocation>
</comment>
<dbReference type="HAMAP" id="MF_02210">
    <property type="entry name" value="RimI"/>
    <property type="match status" value="1"/>
</dbReference>
<name>A0A0K0XT45_9GAMM</name>
<evidence type="ECO:0000256" key="1">
    <source>
        <dbReference type="ARBA" id="ARBA00005395"/>
    </source>
</evidence>
<gene>
    <name evidence="5" type="primary">rimI</name>
    <name evidence="6" type="ORF">WM2015_448</name>
</gene>
<protein>
    <recommendedName>
        <fullName evidence="5">[Ribosomal protein bS18]-alanine N-acetyltransferase</fullName>
        <ecNumber evidence="5">2.3.1.266</ecNumber>
    </recommendedName>
</protein>
<evidence type="ECO:0000256" key="4">
    <source>
        <dbReference type="ARBA" id="ARBA00023315"/>
    </source>
</evidence>
<evidence type="ECO:0000256" key="5">
    <source>
        <dbReference type="HAMAP-Rule" id="MF_02210"/>
    </source>
</evidence>
<keyword evidence="4 5" id="KW-0012">Acyltransferase</keyword>
<dbReference type="NCBIfam" id="TIGR01575">
    <property type="entry name" value="rimI"/>
    <property type="match status" value="1"/>
</dbReference>
<reference evidence="6 7" key="1">
    <citation type="submission" date="2015-07" db="EMBL/GenBank/DDBJ databases">
        <authorList>
            <person name="Noorani M."/>
        </authorList>
    </citation>
    <scope>NUCLEOTIDE SEQUENCE [LARGE SCALE GENOMIC DNA]</scope>
    <source>
        <strain evidence="6 7">KCTC 42284</strain>
    </source>
</reference>
<dbReference type="InterPro" id="IPR006464">
    <property type="entry name" value="AcTrfase_RimI/Ard1"/>
</dbReference>
<comment type="similarity">
    <text evidence="1 5">Belongs to the acetyltransferase family. RimI subfamily.</text>
</comment>
<feature type="active site" description="Proton donor" evidence="5">
    <location>
        <position position="122"/>
    </location>
</feature>
<keyword evidence="7" id="KW-1185">Reference proteome</keyword>
<dbReference type="CDD" id="cd04301">
    <property type="entry name" value="NAT_SF"/>
    <property type="match status" value="1"/>
</dbReference>
<dbReference type="InterPro" id="IPR016181">
    <property type="entry name" value="Acyl_CoA_acyltransferase"/>
</dbReference>
<dbReference type="PROSITE" id="PS51186">
    <property type="entry name" value="GNAT"/>
    <property type="match status" value="1"/>
</dbReference>
<comment type="catalytic activity">
    <reaction evidence="5">
        <text>N-terminal L-alanyl-[ribosomal protein bS18] + acetyl-CoA = N-terminal N(alpha)-acetyl-L-alanyl-[ribosomal protein bS18] + CoA + H(+)</text>
        <dbReference type="Rhea" id="RHEA:43756"/>
        <dbReference type="Rhea" id="RHEA-COMP:10676"/>
        <dbReference type="Rhea" id="RHEA-COMP:10677"/>
        <dbReference type="ChEBI" id="CHEBI:15378"/>
        <dbReference type="ChEBI" id="CHEBI:57287"/>
        <dbReference type="ChEBI" id="CHEBI:57288"/>
        <dbReference type="ChEBI" id="CHEBI:64718"/>
        <dbReference type="ChEBI" id="CHEBI:83683"/>
        <dbReference type="EC" id="2.3.1.266"/>
    </reaction>
</comment>
<sequence length="162" mass="18478">MVAVLSPEPFIREMRRQDIARVLAIEEASYEFPWTRGIFADCLRVGYRCKLLELEQSPAAYAIVSHALDEAHLLNLCVAGEFRRRGLARILLGQVIAEMRIVGAARLFLEVRPSNQGALRLYESMRFRRIGRRPGYYPAHEGREDALVMVHHLDEDGLESAD</sequence>
<dbReference type="InterPro" id="IPR050680">
    <property type="entry name" value="YpeA/RimI_acetyltransf"/>
</dbReference>
<evidence type="ECO:0000313" key="7">
    <source>
        <dbReference type="Proteomes" id="UP000066624"/>
    </source>
</evidence>
<dbReference type="PANTHER" id="PTHR43420:SF51">
    <property type="entry name" value="PEPTIDYL-LYSINE N-ACETYLTRANSFERASE YIAC"/>
    <property type="match status" value="1"/>
</dbReference>
<feature type="binding site" evidence="5">
    <location>
        <position position="115"/>
    </location>
    <ligand>
        <name>acetyl-CoA</name>
        <dbReference type="ChEBI" id="CHEBI:57288"/>
    </ligand>
</feature>
<dbReference type="Proteomes" id="UP000066624">
    <property type="component" value="Chromosome"/>
</dbReference>
<dbReference type="EC" id="2.3.1.266" evidence="5"/>
<evidence type="ECO:0000256" key="3">
    <source>
        <dbReference type="ARBA" id="ARBA00022679"/>
    </source>
</evidence>
<comment type="function">
    <text evidence="5">Acetylates the N-terminal alanine of ribosomal protein bS18.</text>
</comment>
<keyword evidence="3 5" id="KW-0808">Transferase</keyword>
<feature type="active site" description="Proton acceptor" evidence="5">
    <location>
        <position position="110"/>
    </location>
</feature>
<organism evidence="6 7">
    <name type="scientific">Wenzhouxiangella marina</name>
    <dbReference type="NCBI Taxonomy" id="1579979"/>
    <lineage>
        <taxon>Bacteria</taxon>
        <taxon>Pseudomonadati</taxon>
        <taxon>Pseudomonadota</taxon>
        <taxon>Gammaproteobacteria</taxon>
        <taxon>Chromatiales</taxon>
        <taxon>Wenzhouxiangellaceae</taxon>
        <taxon>Wenzhouxiangella</taxon>
    </lineage>
</organism>
<dbReference type="InterPro" id="IPR000182">
    <property type="entry name" value="GNAT_dom"/>
</dbReference>
<dbReference type="GO" id="GO:0008999">
    <property type="term" value="F:protein-N-terminal-alanine acetyltransferase activity"/>
    <property type="evidence" value="ECO:0007669"/>
    <property type="project" value="UniProtKB-UniRule"/>
</dbReference>